<evidence type="ECO:0000256" key="1">
    <source>
        <dbReference type="SAM" id="MobiDB-lite"/>
    </source>
</evidence>
<dbReference type="Pfam" id="PF16064">
    <property type="entry name" value="DUF4806"/>
    <property type="match status" value="1"/>
</dbReference>
<organism evidence="3 4">
    <name type="scientific">Triplophysa tibetana</name>
    <dbReference type="NCBI Taxonomy" id="1572043"/>
    <lineage>
        <taxon>Eukaryota</taxon>
        <taxon>Metazoa</taxon>
        <taxon>Chordata</taxon>
        <taxon>Craniata</taxon>
        <taxon>Vertebrata</taxon>
        <taxon>Euteleostomi</taxon>
        <taxon>Actinopterygii</taxon>
        <taxon>Neopterygii</taxon>
        <taxon>Teleostei</taxon>
        <taxon>Ostariophysi</taxon>
        <taxon>Cypriniformes</taxon>
        <taxon>Nemacheilidae</taxon>
        <taxon>Triplophysa</taxon>
    </lineage>
</organism>
<gene>
    <name evidence="3" type="ORF">E1301_Tti016827</name>
</gene>
<protein>
    <recommendedName>
        <fullName evidence="2">DUF4806 domain-containing protein</fullName>
    </recommendedName>
</protein>
<evidence type="ECO:0000259" key="2">
    <source>
        <dbReference type="Pfam" id="PF16064"/>
    </source>
</evidence>
<dbReference type="EMBL" id="SOYY01000021">
    <property type="protein sequence ID" value="KAA0706073.1"/>
    <property type="molecule type" value="Genomic_DNA"/>
</dbReference>
<dbReference type="AlphaFoldDB" id="A0A5A9N9Q7"/>
<dbReference type="PANTHER" id="PTHR34153:SF2">
    <property type="entry name" value="SI:CH211-262H13.3-RELATED"/>
    <property type="match status" value="1"/>
</dbReference>
<name>A0A5A9N9Q7_9TELE</name>
<dbReference type="InterPro" id="IPR032071">
    <property type="entry name" value="DUF4806"/>
</dbReference>
<feature type="region of interest" description="Disordered" evidence="1">
    <location>
        <begin position="318"/>
        <end position="339"/>
    </location>
</feature>
<feature type="compositionally biased region" description="Basic and acidic residues" evidence="1">
    <location>
        <begin position="364"/>
        <end position="383"/>
    </location>
</feature>
<feature type="region of interest" description="Disordered" evidence="1">
    <location>
        <begin position="361"/>
        <end position="383"/>
    </location>
</feature>
<feature type="domain" description="DUF4806" evidence="2">
    <location>
        <begin position="484"/>
        <end position="551"/>
    </location>
</feature>
<feature type="region of interest" description="Disordered" evidence="1">
    <location>
        <begin position="197"/>
        <end position="220"/>
    </location>
</feature>
<accession>A0A5A9N9Q7</accession>
<evidence type="ECO:0000313" key="3">
    <source>
        <dbReference type="EMBL" id="KAA0706073.1"/>
    </source>
</evidence>
<proteinExistence type="predicted"/>
<keyword evidence="4" id="KW-1185">Reference proteome</keyword>
<dbReference type="Proteomes" id="UP000324632">
    <property type="component" value="Chromosome 21"/>
</dbReference>
<evidence type="ECO:0000313" key="4">
    <source>
        <dbReference type="Proteomes" id="UP000324632"/>
    </source>
</evidence>
<sequence>MSSYWAKRRRILKGVERDKQEIAAAYEALLAVIPDFDQVNPPVNDHQHGMATTSHVQTVTPEAQEINVDEVYEPGEIFSSSTEDSEEEEDCLRTQLAGWAIDNMIPHVALGKLLTILSKDHPTLPPWPPFNLRRKDKGNNLAIRCTPAHSTWEKHNFKFMKGAESWQEAMRYLVRFQTGSSVETTDDDKKRKRKRITNLKYRPQASSDEEESSLPDAPAAPAFRQPLLNCGNIVPGNEVSVLPDAPEVAPIPENQENVEPSVDFRTEQRVSPVIKTPLHRAKSLSSRHLAGYSPQQFLDERCRARQVLSFTPPSANLSWQHMGENPGGESHPSVSGPWTPLASRVQHEVFSYEDSQRLQNDNNALREDNKALREDNKALREESTAMREEIKAMREEIKAMRESNTQAASDDGGSLQEQVTQVAAMLKTFARTGQSGADQTLMLRRLGEFGDVQRNMDNKMDTMLQHFSANMSVGELSLPGDLLLPLDTQEDLTLLDNNLRQDKELQERFLRFLAIKCGKDLKTTIWRMLQSIFSNQLSIKTTWTGVGDKACFRDLFLKTIVQRAIRRNPATQDATDEALQVNVMRYLKGASDREGGKRRRTAERDPPPTP</sequence>
<dbReference type="PANTHER" id="PTHR34153">
    <property type="entry name" value="SI:CH211-262H13.3-RELATED-RELATED"/>
    <property type="match status" value="1"/>
</dbReference>
<reference evidence="3 4" key="1">
    <citation type="journal article" date="2019" name="Mol. Ecol. Resour.">
        <title>Chromosome-level genome assembly of Triplophysa tibetana, a fish adapted to the harsh high-altitude environment of the Tibetan Plateau.</title>
        <authorList>
            <person name="Yang X."/>
            <person name="Liu H."/>
            <person name="Ma Z."/>
            <person name="Zou Y."/>
            <person name="Zou M."/>
            <person name="Mao Y."/>
            <person name="Li X."/>
            <person name="Wang H."/>
            <person name="Chen T."/>
            <person name="Wang W."/>
            <person name="Yang R."/>
        </authorList>
    </citation>
    <scope>NUCLEOTIDE SEQUENCE [LARGE SCALE GENOMIC DNA]</scope>
    <source>
        <strain evidence="3">TTIB1903HZAU</strain>
        <tissue evidence="3">Muscle</tissue>
    </source>
</reference>
<comment type="caution">
    <text evidence="3">The sequence shown here is derived from an EMBL/GenBank/DDBJ whole genome shotgun (WGS) entry which is preliminary data.</text>
</comment>
<feature type="region of interest" description="Disordered" evidence="1">
    <location>
        <begin position="588"/>
        <end position="610"/>
    </location>
</feature>